<dbReference type="PANTHER" id="PTHR21266:SF57">
    <property type="entry name" value="3-CHLOROBENZOATE-3,4-DIOXYGENASE"/>
    <property type="match status" value="1"/>
</dbReference>
<keyword evidence="3" id="KW-0560">Oxidoreductase</keyword>
<keyword evidence="9" id="KW-1185">Reference proteome</keyword>
<feature type="region of interest" description="Disordered" evidence="6">
    <location>
        <begin position="1"/>
        <end position="22"/>
    </location>
</feature>
<evidence type="ECO:0000313" key="9">
    <source>
        <dbReference type="Proteomes" id="UP000318405"/>
    </source>
</evidence>
<evidence type="ECO:0000256" key="4">
    <source>
        <dbReference type="ARBA" id="ARBA00023004"/>
    </source>
</evidence>
<dbReference type="InterPro" id="IPR050584">
    <property type="entry name" value="Cholesterol_7-desaturase"/>
</dbReference>
<dbReference type="Gene3D" id="2.102.10.10">
    <property type="entry name" value="Rieske [2Fe-2S] iron-sulphur domain"/>
    <property type="match status" value="1"/>
</dbReference>
<keyword evidence="8" id="KW-0223">Dioxygenase</keyword>
<dbReference type="Gene3D" id="3.90.380.10">
    <property type="entry name" value="Naphthalene 1,2-dioxygenase Alpha Subunit, Chain A, domain 1"/>
    <property type="match status" value="1"/>
</dbReference>
<dbReference type="RefSeq" id="WP_143946943.1">
    <property type="nucleotide sequence ID" value="NZ_BAABMB010000004.1"/>
</dbReference>
<evidence type="ECO:0000256" key="5">
    <source>
        <dbReference type="ARBA" id="ARBA00023014"/>
    </source>
</evidence>
<dbReference type="Pfam" id="PF00355">
    <property type="entry name" value="Rieske"/>
    <property type="match status" value="1"/>
</dbReference>
<gene>
    <name evidence="8" type="ORF">FOZ76_04550</name>
</gene>
<dbReference type="OrthoDB" id="9790995at2"/>
<dbReference type="InterPro" id="IPR036922">
    <property type="entry name" value="Rieske_2Fe-2S_sf"/>
</dbReference>
<keyword evidence="2" id="KW-0479">Metal-binding</keyword>
<dbReference type="Pfam" id="PF19112">
    <property type="entry name" value="VanA_C"/>
    <property type="match status" value="1"/>
</dbReference>
<dbReference type="SUPFAM" id="SSF50022">
    <property type="entry name" value="ISP domain"/>
    <property type="match status" value="1"/>
</dbReference>
<name>A0A556AYP7_9BURK</name>
<evidence type="ECO:0000256" key="6">
    <source>
        <dbReference type="SAM" id="MobiDB-lite"/>
    </source>
</evidence>
<dbReference type="GO" id="GO:0051537">
    <property type="term" value="F:2 iron, 2 sulfur cluster binding"/>
    <property type="evidence" value="ECO:0007669"/>
    <property type="project" value="UniProtKB-KW"/>
</dbReference>
<dbReference type="AlphaFoldDB" id="A0A556AYP7"/>
<dbReference type="GO" id="GO:0046872">
    <property type="term" value="F:metal ion binding"/>
    <property type="evidence" value="ECO:0007669"/>
    <property type="project" value="UniProtKB-KW"/>
</dbReference>
<keyword evidence="1" id="KW-0001">2Fe-2S</keyword>
<dbReference type="SUPFAM" id="SSF55961">
    <property type="entry name" value="Bet v1-like"/>
    <property type="match status" value="1"/>
</dbReference>
<dbReference type="Proteomes" id="UP000318405">
    <property type="component" value="Unassembled WGS sequence"/>
</dbReference>
<reference evidence="8 9" key="1">
    <citation type="submission" date="2019-07" db="EMBL/GenBank/DDBJ databases">
        <title>Qingshengfaniella alkalisoli gen. nov., sp. nov., isolated from saline soil.</title>
        <authorList>
            <person name="Xu L."/>
            <person name="Huang X.-X."/>
            <person name="Sun J.-Q."/>
        </authorList>
    </citation>
    <scope>NUCLEOTIDE SEQUENCE [LARGE SCALE GENOMIC DNA]</scope>
    <source>
        <strain evidence="8 9">DSM 27279</strain>
    </source>
</reference>
<comment type="caution">
    <text evidence="8">The sequence shown here is derived from an EMBL/GenBank/DDBJ whole genome shotgun (WGS) entry which is preliminary data.</text>
</comment>
<dbReference type="GO" id="GO:0051213">
    <property type="term" value="F:dioxygenase activity"/>
    <property type="evidence" value="ECO:0007669"/>
    <property type="project" value="UniProtKB-KW"/>
</dbReference>
<evidence type="ECO:0000259" key="7">
    <source>
        <dbReference type="PROSITE" id="PS51296"/>
    </source>
</evidence>
<evidence type="ECO:0000256" key="3">
    <source>
        <dbReference type="ARBA" id="ARBA00023002"/>
    </source>
</evidence>
<evidence type="ECO:0000313" key="8">
    <source>
        <dbReference type="EMBL" id="TSH98061.1"/>
    </source>
</evidence>
<evidence type="ECO:0000256" key="2">
    <source>
        <dbReference type="ARBA" id="ARBA00022723"/>
    </source>
</evidence>
<dbReference type="EMBL" id="VLTJ01000007">
    <property type="protein sequence ID" value="TSH98061.1"/>
    <property type="molecule type" value="Genomic_DNA"/>
</dbReference>
<dbReference type="PANTHER" id="PTHR21266">
    <property type="entry name" value="IRON-SULFUR DOMAIN CONTAINING PROTEIN"/>
    <property type="match status" value="1"/>
</dbReference>
<keyword evidence="4" id="KW-0408">Iron</keyword>
<dbReference type="InterPro" id="IPR044043">
    <property type="entry name" value="VanA_C_cat"/>
</dbReference>
<protein>
    <submittedName>
        <fullName evidence="8">Aromatic ring-hydroxylating dioxygenase subunit alpha</fullName>
    </submittedName>
</protein>
<proteinExistence type="predicted"/>
<dbReference type="InterPro" id="IPR017941">
    <property type="entry name" value="Rieske_2Fe-2S"/>
</dbReference>
<organism evidence="8 9">
    <name type="scientific">Verticiella sediminum</name>
    <dbReference type="NCBI Taxonomy" id="1247510"/>
    <lineage>
        <taxon>Bacteria</taxon>
        <taxon>Pseudomonadati</taxon>
        <taxon>Pseudomonadota</taxon>
        <taxon>Betaproteobacteria</taxon>
        <taxon>Burkholderiales</taxon>
        <taxon>Alcaligenaceae</taxon>
        <taxon>Verticiella</taxon>
    </lineage>
</organism>
<accession>A0A556AYP7</accession>
<evidence type="ECO:0000256" key="1">
    <source>
        <dbReference type="ARBA" id="ARBA00022714"/>
    </source>
</evidence>
<dbReference type="PROSITE" id="PS51296">
    <property type="entry name" value="RIESKE"/>
    <property type="match status" value="1"/>
</dbReference>
<feature type="domain" description="Rieske" evidence="7">
    <location>
        <begin position="42"/>
        <end position="144"/>
    </location>
</feature>
<sequence length="362" mass="40202">MTMTSCNNAAAPIAAARPSRTPVPPPGCTFEPQDWHLLARHWYPVARSADVREQPGQLMLLDEPLVAYRVHGEVVLARDVCPHRGVPLSMGRHDGEGVVCAYHGLRFGSGGRCNRIPAHPAQSAPAKLNLTTFPAIERYGLVWTCLAPEAGEAAPGIPDMPHWDDLGFVQVVCPPFDIAAFAGRQVEGFLDVAHFAWVHTDTFADPDNQEVPDYQTRVTPHGFVADYYSQVSNYPRSAGVAEPEGFVWLRHFEAHLPFTATLTIHFPEGGRQVIMNAASPVSARRTRLFVPIARDVNTHLSEEEVQAFNLRVFEEDRRMVEAQKPERLPLDISLEGHIPADRSSIAYRRGLKRMGFGDFFLV</sequence>
<keyword evidence="5" id="KW-0411">Iron-sulfur</keyword>